<dbReference type="AlphaFoldDB" id="A0A059JCQ8"/>
<evidence type="ECO:0000256" key="10">
    <source>
        <dbReference type="SAM" id="MobiDB-lite"/>
    </source>
</evidence>
<keyword evidence="2 11" id="KW-0812">Transmembrane</keyword>
<comment type="caution">
    <text evidence="13">The sequence shown here is derived from an EMBL/GenBank/DDBJ whole genome shotgun (WGS) entry which is preliminary data.</text>
</comment>
<dbReference type="FunFam" id="1.10.8.10:FF:000050">
    <property type="entry name" value="Related to AMFR protein"/>
    <property type="match status" value="1"/>
</dbReference>
<evidence type="ECO:0000256" key="11">
    <source>
        <dbReference type="SAM" id="Phobius"/>
    </source>
</evidence>
<name>A0A059JCQ8_TRIIM</name>
<proteinExistence type="inferred from homology"/>
<keyword evidence="4" id="KW-0256">Endoplasmic reticulum</keyword>
<reference evidence="13 14" key="1">
    <citation type="submission" date="2014-02" db="EMBL/GenBank/DDBJ databases">
        <title>The Genome Sequence of Trichophyton interdigitale MR816.</title>
        <authorList>
            <consortium name="The Broad Institute Genomics Platform"/>
            <person name="Cuomo C.A."/>
            <person name="White T.C."/>
            <person name="Graser Y."/>
            <person name="Martinez-Rossi N."/>
            <person name="Heitman J."/>
            <person name="Young S.K."/>
            <person name="Zeng Q."/>
            <person name="Gargeya S."/>
            <person name="Abouelleil A."/>
            <person name="Alvarado L."/>
            <person name="Chapman S.B."/>
            <person name="Gainer-Dewar J."/>
            <person name="Goldberg J."/>
            <person name="Griggs A."/>
            <person name="Gujja S."/>
            <person name="Hansen M."/>
            <person name="Howarth C."/>
            <person name="Imamovic A."/>
            <person name="Larimer J."/>
            <person name="Martinez D."/>
            <person name="Murphy C."/>
            <person name="Pearson M.D."/>
            <person name="Persinoti G."/>
            <person name="Poon T."/>
            <person name="Priest M."/>
            <person name="Roberts A.D."/>
            <person name="Saif S."/>
            <person name="Shea T.D."/>
            <person name="Sykes S.N."/>
            <person name="Wortman J."/>
            <person name="Nusbaum C."/>
            <person name="Birren B."/>
        </authorList>
    </citation>
    <scope>NUCLEOTIDE SEQUENCE [LARGE SCALE GENOMIC DNA]</scope>
    <source>
        <strain evidence="13 14">MR816</strain>
    </source>
</reference>
<comment type="subcellular location">
    <subcellularLocation>
        <location evidence="7">Endomembrane system</location>
        <topology evidence="7">Single-pass membrane protein</topology>
    </subcellularLocation>
    <subcellularLocation>
        <location evidence="1">Endoplasmic reticulum membrane</location>
    </subcellularLocation>
</comment>
<evidence type="ECO:0000256" key="9">
    <source>
        <dbReference type="ARBA" id="ARBA00072899"/>
    </source>
</evidence>
<dbReference type="PROSITE" id="PS51140">
    <property type="entry name" value="CUE"/>
    <property type="match status" value="1"/>
</dbReference>
<feature type="region of interest" description="Disordered" evidence="10">
    <location>
        <begin position="95"/>
        <end position="117"/>
    </location>
</feature>
<evidence type="ECO:0000256" key="1">
    <source>
        <dbReference type="ARBA" id="ARBA00004586"/>
    </source>
</evidence>
<dbReference type="GO" id="GO:0043130">
    <property type="term" value="F:ubiquitin binding"/>
    <property type="evidence" value="ECO:0007669"/>
    <property type="project" value="InterPro"/>
</dbReference>
<evidence type="ECO:0000256" key="4">
    <source>
        <dbReference type="ARBA" id="ARBA00022824"/>
    </source>
</evidence>
<evidence type="ECO:0000256" key="8">
    <source>
        <dbReference type="ARBA" id="ARBA00061383"/>
    </source>
</evidence>
<evidence type="ECO:0000256" key="5">
    <source>
        <dbReference type="ARBA" id="ARBA00022989"/>
    </source>
</evidence>
<evidence type="ECO:0000313" key="13">
    <source>
        <dbReference type="EMBL" id="KDB25640.1"/>
    </source>
</evidence>
<evidence type="ECO:0000256" key="3">
    <source>
        <dbReference type="ARBA" id="ARBA00022786"/>
    </source>
</evidence>
<dbReference type="InterPro" id="IPR003892">
    <property type="entry name" value="CUE"/>
</dbReference>
<dbReference type="CDD" id="cd14424">
    <property type="entry name" value="CUE_Cue1p_like"/>
    <property type="match status" value="1"/>
</dbReference>
<keyword evidence="6 11" id="KW-0472">Membrane</keyword>
<evidence type="ECO:0000256" key="7">
    <source>
        <dbReference type="ARBA" id="ARBA00037847"/>
    </source>
</evidence>
<feature type="compositionally biased region" description="Basic and acidic residues" evidence="10">
    <location>
        <begin position="172"/>
        <end position="182"/>
    </location>
</feature>
<dbReference type="EMBL" id="AOKY01000190">
    <property type="protein sequence ID" value="KDB25640.1"/>
    <property type="molecule type" value="Genomic_DNA"/>
</dbReference>
<keyword evidence="3" id="KW-0833">Ubl conjugation pathway</keyword>
<dbReference type="HOGENOM" id="CLU_083690_1_0_1"/>
<evidence type="ECO:0000259" key="12">
    <source>
        <dbReference type="PROSITE" id="PS51140"/>
    </source>
</evidence>
<accession>A0A059JCQ8</accession>
<dbReference type="OMA" id="RRDIMWD"/>
<feature type="compositionally biased region" description="Low complexity" evidence="10">
    <location>
        <begin position="150"/>
        <end position="163"/>
    </location>
</feature>
<comment type="similarity">
    <text evidence="8">Belongs to the CUE1 family.</text>
</comment>
<gene>
    <name evidence="13" type="ORF">H109_02546</name>
</gene>
<dbReference type="Gene3D" id="1.10.8.10">
    <property type="entry name" value="DNA helicase RuvA subunit, C-terminal domain"/>
    <property type="match status" value="1"/>
</dbReference>
<evidence type="ECO:0000256" key="2">
    <source>
        <dbReference type="ARBA" id="ARBA00022692"/>
    </source>
</evidence>
<keyword evidence="5 11" id="KW-1133">Transmembrane helix</keyword>
<dbReference type="STRING" id="1215338.A0A059JCQ8"/>
<keyword evidence="14" id="KW-1185">Reference proteome</keyword>
<dbReference type="Proteomes" id="UP000024533">
    <property type="component" value="Unassembled WGS sequence"/>
</dbReference>
<sequence>MSSFMADSEPSINIPSLLTFAVVSFFVFRWFFSSRSASQDGSNAHGGRNRAQAVDPVQLDHLAQMFPQLTRRELMWDLQRNGGSVAATTERILTGRGLETPPPTFQPQIPAASTPTVESTSTATEQIAKQVSTNLIARYNLQSKIDNESTEGSGTGTVSSDSTILRQGSAWSRDKEERQRLMQKRRDDMILTARRKMLEKDRAVKQEQQQ</sequence>
<protein>
    <recommendedName>
        <fullName evidence="9">Coupling of ubiquitin conjugation to ER degradation protein 1</fullName>
    </recommendedName>
</protein>
<evidence type="ECO:0000256" key="6">
    <source>
        <dbReference type="ARBA" id="ARBA00023136"/>
    </source>
</evidence>
<feature type="transmembrane region" description="Helical" evidence="11">
    <location>
        <begin position="12"/>
        <end position="32"/>
    </location>
</feature>
<dbReference type="GO" id="GO:0005789">
    <property type="term" value="C:endoplasmic reticulum membrane"/>
    <property type="evidence" value="ECO:0007669"/>
    <property type="project" value="UniProtKB-SubCell"/>
</dbReference>
<dbReference type="OrthoDB" id="3824970at2759"/>
<dbReference type="Pfam" id="PF02845">
    <property type="entry name" value="CUE"/>
    <property type="match status" value="1"/>
</dbReference>
<organism evidence="13 14">
    <name type="scientific">Trichophyton interdigitale (strain MR816)</name>
    <dbReference type="NCBI Taxonomy" id="1215338"/>
    <lineage>
        <taxon>Eukaryota</taxon>
        <taxon>Fungi</taxon>
        <taxon>Dikarya</taxon>
        <taxon>Ascomycota</taxon>
        <taxon>Pezizomycotina</taxon>
        <taxon>Eurotiomycetes</taxon>
        <taxon>Eurotiomycetidae</taxon>
        <taxon>Onygenales</taxon>
        <taxon>Arthrodermataceae</taxon>
        <taxon>Trichophyton</taxon>
    </lineage>
</organism>
<evidence type="ECO:0000313" key="14">
    <source>
        <dbReference type="Proteomes" id="UP000024533"/>
    </source>
</evidence>
<feature type="domain" description="CUE" evidence="12">
    <location>
        <begin position="54"/>
        <end position="97"/>
    </location>
</feature>
<feature type="region of interest" description="Disordered" evidence="10">
    <location>
        <begin position="146"/>
        <end position="182"/>
    </location>
</feature>